<evidence type="ECO:0000256" key="13">
    <source>
        <dbReference type="ARBA" id="ARBA00023237"/>
    </source>
</evidence>
<gene>
    <name evidence="19" type="ORF">ES692_05225</name>
</gene>
<evidence type="ECO:0000256" key="16">
    <source>
        <dbReference type="SAM" id="SignalP"/>
    </source>
</evidence>
<dbReference type="Pfam" id="PF22461">
    <property type="entry name" value="SLBB_2"/>
    <property type="match status" value="1"/>
</dbReference>
<keyword evidence="5" id="KW-0762">Sugar transport</keyword>
<comment type="similarity">
    <text evidence="2">Belongs to the BexD/CtrA/VexA family.</text>
</comment>
<dbReference type="Proteomes" id="UP000321938">
    <property type="component" value="Unassembled WGS sequence"/>
</dbReference>
<evidence type="ECO:0000256" key="11">
    <source>
        <dbReference type="ARBA" id="ARBA00023136"/>
    </source>
</evidence>
<dbReference type="GO" id="GO:0046930">
    <property type="term" value="C:pore complex"/>
    <property type="evidence" value="ECO:0007669"/>
    <property type="project" value="UniProtKB-KW"/>
</dbReference>
<keyword evidence="6 15" id="KW-0812">Transmembrane</keyword>
<dbReference type="OrthoDB" id="1445882at2"/>
<comment type="caution">
    <text evidence="19">The sequence shown here is derived from an EMBL/GenBank/DDBJ whole genome shotgun (WGS) entry which is preliminary data.</text>
</comment>
<sequence>MKIKFLLVVLLFVVSSCASKKDILYLQDAKSADTSEIIYQSATIQPNDILKVYIETLIPQASAPYNRSLFGDIPVNNIQLLQLEGYLVSNKGYINFPILGEIQVSNLTTLEIEEKIKGILEDGGHLNNPTIDVRLINAKITVLGEVNAPGTYNFTEQNITILQALGYAGDLTINGKRDDIIMTRDVDGIRKITHIDLTSVEFMNSQYYYVKPNDVIIVNQNNPRVKNAGFVTNIGTVLTIASLVLSSIILLSR</sequence>
<feature type="chain" id="PRO_5022776976" evidence="16">
    <location>
        <begin position="21"/>
        <end position="253"/>
    </location>
</feature>
<keyword evidence="10" id="KW-0626">Porin</keyword>
<evidence type="ECO:0000313" key="20">
    <source>
        <dbReference type="Proteomes" id="UP000321938"/>
    </source>
</evidence>
<keyword evidence="13" id="KW-0998">Cell outer membrane</keyword>
<evidence type="ECO:0000313" key="19">
    <source>
        <dbReference type="EMBL" id="TXE18854.1"/>
    </source>
</evidence>
<keyword evidence="12" id="KW-0564">Palmitate</keyword>
<reference evidence="19 20" key="1">
    <citation type="submission" date="2019-08" db="EMBL/GenBank/DDBJ databases">
        <title>Genome of Psychroserpens burtonensis ACAM 167.</title>
        <authorList>
            <person name="Bowman J.P."/>
        </authorList>
    </citation>
    <scope>NUCLEOTIDE SEQUENCE [LARGE SCALE GENOMIC DNA]</scope>
    <source>
        <strain evidence="19 20">ACAM 167</strain>
    </source>
</reference>
<dbReference type="GO" id="GO:0006811">
    <property type="term" value="P:monoatomic ion transport"/>
    <property type="evidence" value="ECO:0007669"/>
    <property type="project" value="UniProtKB-KW"/>
</dbReference>
<evidence type="ECO:0000256" key="4">
    <source>
        <dbReference type="ARBA" id="ARBA00022452"/>
    </source>
</evidence>
<dbReference type="InterPro" id="IPR003715">
    <property type="entry name" value="Poly_export_N"/>
</dbReference>
<evidence type="ECO:0000256" key="15">
    <source>
        <dbReference type="SAM" id="Phobius"/>
    </source>
</evidence>
<evidence type="ECO:0000259" key="18">
    <source>
        <dbReference type="Pfam" id="PF22461"/>
    </source>
</evidence>
<feature type="domain" description="SLBB" evidence="18">
    <location>
        <begin position="139"/>
        <end position="218"/>
    </location>
</feature>
<protein>
    <submittedName>
        <fullName evidence="19">Polysaccharide export protein</fullName>
    </submittedName>
</protein>
<keyword evidence="15" id="KW-1133">Transmembrane helix</keyword>
<evidence type="ECO:0000256" key="2">
    <source>
        <dbReference type="ARBA" id="ARBA00009450"/>
    </source>
</evidence>
<dbReference type="RefSeq" id="WP_028872448.1">
    <property type="nucleotide sequence ID" value="NZ_VOSB01000006.1"/>
</dbReference>
<keyword evidence="20" id="KW-1185">Reference proteome</keyword>
<dbReference type="InterPro" id="IPR054765">
    <property type="entry name" value="SLBB_dom"/>
</dbReference>
<keyword evidence="3" id="KW-0813">Transport</keyword>
<evidence type="ECO:0000256" key="7">
    <source>
        <dbReference type="ARBA" id="ARBA00022729"/>
    </source>
</evidence>
<dbReference type="PANTHER" id="PTHR33619:SF3">
    <property type="entry name" value="POLYSACCHARIDE EXPORT PROTEIN GFCE-RELATED"/>
    <property type="match status" value="1"/>
</dbReference>
<dbReference type="PROSITE" id="PS51257">
    <property type="entry name" value="PROKAR_LIPOPROTEIN"/>
    <property type="match status" value="1"/>
</dbReference>
<organism evidence="19 20">
    <name type="scientific">Psychroserpens burtonensis</name>
    <dbReference type="NCBI Taxonomy" id="49278"/>
    <lineage>
        <taxon>Bacteria</taxon>
        <taxon>Pseudomonadati</taxon>
        <taxon>Bacteroidota</taxon>
        <taxon>Flavobacteriia</taxon>
        <taxon>Flavobacteriales</taxon>
        <taxon>Flavobacteriaceae</taxon>
        <taxon>Psychroserpens</taxon>
    </lineage>
</organism>
<dbReference type="GO" id="GO:0009279">
    <property type="term" value="C:cell outer membrane"/>
    <property type="evidence" value="ECO:0007669"/>
    <property type="project" value="UniProtKB-SubCell"/>
</dbReference>
<evidence type="ECO:0000256" key="1">
    <source>
        <dbReference type="ARBA" id="ARBA00004571"/>
    </source>
</evidence>
<keyword evidence="8" id="KW-0625">Polysaccharide transport</keyword>
<feature type="transmembrane region" description="Helical" evidence="15">
    <location>
        <begin position="230"/>
        <end position="251"/>
    </location>
</feature>
<evidence type="ECO:0000256" key="10">
    <source>
        <dbReference type="ARBA" id="ARBA00023114"/>
    </source>
</evidence>
<evidence type="ECO:0000256" key="8">
    <source>
        <dbReference type="ARBA" id="ARBA00023047"/>
    </source>
</evidence>
<proteinExistence type="inferred from homology"/>
<dbReference type="Pfam" id="PF02563">
    <property type="entry name" value="Poly_export"/>
    <property type="match status" value="1"/>
</dbReference>
<evidence type="ECO:0000256" key="5">
    <source>
        <dbReference type="ARBA" id="ARBA00022597"/>
    </source>
</evidence>
<evidence type="ECO:0000256" key="6">
    <source>
        <dbReference type="ARBA" id="ARBA00022692"/>
    </source>
</evidence>
<feature type="domain" description="Polysaccharide export protein N-terminal" evidence="17">
    <location>
        <begin position="41"/>
        <end position="135"/>
    </location>
</feature>
<evidence type="ECO:0000256" key="12">
    <source>
        <dbReference type="ARBA" id="ARBA00023139"/>
    </source>
</evidence>
<dbReference type="AlphaFoldDB" id="A0A5C7BAJ0"/>
<dbReference type="Gene3D" id="3.10.560.10">
    <property type="entry name" value="Outer membrane lipoprotein wza domain like"/>
    <property type="match status" value="1"/>
</dbReference>
<keyword evidence="11 15" id="KW-0472">Membrane</keyword>
<feature type="signal peptide" evidence="16">
    <location>
        <begin position="1"/>
        <end position="20"/>
    </location>
</feature>
<name>A0A5C7BAJ0_9FLAO</name>
<evidence type="ECO:0000256" key="14">
    <source>
        <dbReference type="ARBA" id="ARBA00023288"/>
    </source>
</evidence>
<keyword evidence="14" id="KW-0449">Lipoprotein</keyword>
<accession>A0A5C7BAJ0</accession>
<evidence type="ECO:0000259" key="17">
    <source>
        <dbReference type="Pfam" id="PF02563"/>
    </source>
</evidence>
<comment type="subcellular location">
    <subcellularLocation>
        <location evidence="1">Cell outer membrane</location>
        <topology evidence="1">Multi-pass membrane protein</topology>
    </subcellularLocation>
</comment>
<evidence type="ECO:0000256" key="3">
    <source>
        <dbReference type="ARBA" id="ARBA00022448"/>
    </source>
</evidence>
<dbReference type="GO" id="GO:0015288">
    <property type="term" value="F:porin activity"/>
    <property type="evidence" value="ECO:0007669"/>
    <property type="project" value="UniProtKB-KW"/>
</dbReference>
<keyword evidence="4" id="KW-1134">Transmembrane beta strand</keyword>
<dbReference type="EMBL" id="VOSB01000006">
    <property type="protein sequence ID" value="TXE18854.1"/>
    <property type="molecule type" value="Genomic_DNA"/>
</dbReference>
<dbReference type="GO" id="GO:0015159">
    <property type="term" value="F:polysaccharide transmembrane transporter activity"/>
    <property type="evidence" value="ECO:0007669"/>
    <property type="project" value="InterPro"/>
</dbReference>
<dbReference type="PANTHER" id="PTHR33619">
    <property type="entry name" value="POLYSACCHARIDE EXPORT PROTEIN GFCE-RELATED"/>
    <property type="match status" value="1"/>
</dbReference>
<keyword evidence="7 16" id="KW-0732">Signal</keyword>
<evidence type="ECO:0000256" key="9">
    <source>
        <dbReference type="ARBA" id="ARBA00023065"/>
    </source>
</evidence>
<dbReference type="STRING" id="1123037.GCA_000425305_02697"/>
<dbReference type="InterPro" id="IPR049712">
    <property type="entry name" value="Poly_export"/>
</dbReference>
<keyword evidence="9" id="KW-0406">Ion transport</keyword>